<proteinExistence type="inferred from homology"/>
<sequence length="92" mass="10244">MSQKLTDAEIQTQLAQVPDWTLEGDRLQRTYRFKDFVEAIAFVNKLVEPAEAAGHHPDIAISYNRVTVTLTTHDAGGLTQKDFDLAATLSKL</sequence>
<dbReference type="PANTHER" id="PTHR12599">
    <property type="entry name" value="PTERIN-4-ALPHA-CARBINOLAMINE DEHYDRATASE"/>
    <property type="match status" value="1"/>
</dbReference>
<evidence type="ECO:0000256" key="4">
    <source>
        <dbReference type="HAMAP-Rule" id="MF_00434"/>
    </source>
</evidence>
<protein>
    <recommendedName>
        <fullName evidence="4">Putative pterin-4-alpha-carbinolamine dehydratase</fullName>
        <shortName evidence="4">PHS</shortName>
        <ecNumber evidence="4">4.2.1.96</ecNumber>
    </recommendedName>
    <alternativeName>
        <fullName evidence="4">4-alpha-hydroxy-tetrahydropterin dehydratase</fullName>
    </alternativeName>
    <alternativeName>
        <fullName evidence="4">Pterin carbinolamine dehydratase</fullName>
        <shortName evidence="4">PCD</shortName>
    </alternativeName>
</protein>
<dbReference type="RefSeq" id="WP_316790133.1">
    <property type="nucleotide sequence ID" value="NZ_CP053540.1"/>
</dbReference>
<dbReference type="AlphaFoldDB" id="A0AA97BNP2"/>
<keyword evidence="3 4" id="KW-0456">Lyase</keyword>
<dbReference type="PANTHER" id="PTHR12599:SF0">
    <property type="entry name" value="PTERIN-4-ALPHA-CARBINOLAMINE DEHYDRATASE"/>
    <property type="match status" value="1"/>
</dbReference>
<dbReference type="EC" id="4.2.1.96" evidence="4"/>
<accession>A0AA97BNP2</accession>
<dbReference type="GO" id="GO:0008124">
    <property type="term" value="F:4-alpha-hydroxytetrahydrobiopterin dehydratase activity"/>
    <property type="evidence" value="ECO:0007669"/>
    <property type="project" value="UniProtKB-UniRule"/>
</dbReference>
<organism evidence="5">
    <name type="scientific">Thermoleptolyngbya oregonensis NK1-22</name>
    <dbReference type="NCBI Taxonomy" id="2547457"/>
    <lineage>
        <taxon>Bacteria</taxon>
        <taxon>Bacillati</taxon>
        <taxon>Cyanobacteriota</taxon>
        <taxon>Cyanophyceae</taxon>
        <taxon>Oculatellales</taxon>
        <taxon>Oculatellaceae</taxon>
        <taxon>Thermoleptolyngbya</taxon>
    </lineage>
</organism>
<evidence type="ECO:0000256" key="1">
    <source>
        <dbReference type="ARBA" id="ARBA00001554"/>
    </source>
</evidence>
<dbReference type="HAMAP" id="MF_00434">
    <property type="entry name" value="Pterin_4_alpha"/>
    <property type="match status" value="1"/>
</dbReference>
<dbReference type="SUPFAM" id="SSF55248">
    <property type="entry name" value="PCD-like"/>
    <property type="match status" value="1"/>
</dbReference>
<dbReference type="Gene3D" id="3.30.1360.20">
    <property type="entry name" value="Transcriptional coactivator/pterin dehydratase"/>
    <property type="match status" value="1"/>
</dbReference>
<dbReference type="EMBL" id="CP053540">
    <property type="protein sequence ID" value="WOB42028.1"/>
    <property type="molecule type" value="Genomic_DNA"/>
</dbReference>
<dbReference type="InterPro" id="IPR001533">
    <property type="entry name" value="Pterin_deHydtase"/>
</dbReference>
<gene>
    <name evidence="5" type="ORF">HNI00_01735</name>
</gene>
<dbReference type="CDD" id="cd00488">
    <property type="entry name" value="PCD_DCoH"/>
    <property type="match status" value="1"/>
</dbReference>
<dbReference type="Pfam" id="PF01329">
    <property type="entry name" value="Pterin_4a"/>
    <property type="match status" value="1"/>
</dbReference>
<evidence type="ECO:0000256" key="3">
    <source>
        <dbReference type="ARBA" id="ARBA00023239"/>
    </source>
</evidence>
<dbReference type="GO" id="GO:0006729">
    <property type="term" value="P:tetrahydrobiopterin biosynthetic process"/>
    <property type="evidence" value="ECO:0007669"/>
    <property type="project" value="InterPro"/>
</dbReference>
<evidence type="ECO:0000313" key="5">
    <source>
        <dbReference type="EMBL" id="WOB42028.1"/>
    </source>
</evidence>
<dbReference type="InterPro" id="IPR036428">
    <property type="entry name" value="PCD_sf"/>
</dbReference>
<comment type="catalytic activity">
    <reaction evidence="1 4">
        <text>(4aS,6R)-4a-hydroxy-L-erythro-5,6,7,8-tetrahydrobiopterin = (6R)-L-erythro-6,7-dihydrobiopterin + H2O</text>
        <dbReference type="Rhea" id="RHEA:11920"/>
        <dbReference type="ChEBI" id="CHEBI:15377"/>
        <dbReference type="ChEBI" id="CHEBI:15642"/>
        <dbReference type="ChEBI" id="CHEBI:43120"/>
        <dbReference type="EC" id="4.2.1.96"/>
    </reaction>
</comment>
<comment type="similarity">
    <text evidence="2 4">Belongs to the pterin-4-alpha-carbinolamine dehydratase family.</text>
</comment>
<name>A0AA97BNP2_9CYAN</name>
<dbReference type="NCBIfam" id="NF002017">
    <property type="entry name" value="PRK00823.1-2"/>
    <property type="match status" value="1"/>
</dbReference>
<dbReference type="KEGG" id="tog:HNI00_01735"/>
<evidence type="ECO:0000256" key="2">
    <source>
        <dbReference type="ARBA" id="ARBA00006472"/>
    </source>
</evidence>
<reference evidence="5" key="1">
    <citation type="submission" date="2020-05" db="EMBL/GenBank/DDBJ databases">
        <authorList>
            <person name="Zhu T."/>
            <person name="Keshari N."/>
            <person name="Lu X."/>
        </authorList>
    </citation>
    <scope>NUCLEOTIDE SEQUENCE</scope>
    <source>
        <strain evidence="5">NK1-22</strain>
    </source>
</reference>